<feature type="compositionally biased region" description="Low complexity" evidence="16">
    <location>
        <begin position="689"/>
        <end position="709"/>
    </location>
</feature>
<dbReference type="Pfam" id="PF01403">
    <property type="entry name" value="Sema"/>
    <property type="match status" value="1"/>
</dbReference>
<accession>A0ABN9KYD8</accession>
<evidence type="ECO:0000256" key="2">
    <source>
        <dbReference type="ARBA" id="ARBA00004251"/>
    </source>
</evidence>
<feature type="region of interest" description="Disordered" evidence="16">
    <location>
        <begin position="669"/>
        <end position="709"/>
    </location>
</feature>
<dbReference type="Pfam" id="PF08337">
    <property type="entry name" value="Plexin_cytopl"/>
    <property type="match status" value="1"/>
</dbReference>
<evidence type="ECO:0000256" key="4">
    <source>
        <dbReference type="ARBA" id="ARBA00010879"/>
    </source>
</evidence>
<dbReference type="Pfam" id="PF00385">
    <property type="entry name" value="Chromo"/>
    <property type="match status" value="1"/>
</dbReference>
<name>A0ABN9KYD8_9NEOB</name>
<comment type="subcellular location">
    <subcellularLocation>
        <location evidence="2">Cell membrane</location>
        <topology evidence="2">Single-pass type I membrane protein</topology>
    </subcellularLocation>
    <subcellularLocation>
        <location evidence="1">Nucleus</location>
    </subcellularLocation>
</comment>
<dbReference type="InterPro" id="IPR023780">
    <property type="entry name" value="Chromo_domain"/>
</dbReference>
<evidence type="ECO:0000256" key="11">
    <source>
        <dbReference type="ARBA" id="ARBA00023136"/>
    </source>
</evidence>
<dbReference type="Gene3D" id="3.10.20.90">
    <property type="entry name" value="Phosphatidylinositol 3-kinase Catalytic Subunit, Chain A, domain 1"/>
    <property type="match status" value="1"/>
</dbReference>
<dbReference type="Pfam" id="PF20170">
    <property type="entry name" value="Plexin_RBD"/>
    <property type="match status" value="1"/>
</dbReference>
<evidence type="ECO:0000256" key="13">
    <source>
        <dbReference type="ARBA" id="ARBA00023170"/>
    </source>
</evidence>
<dbReference type="InterPro" id="IPR000953">
    <property type="entry name" value="Chromo/chromo_shadow_dom"/>
</dbReference>
<feature type="compositionally biased region" description="Basic residues" evidence="16">
    <location>
        <begin position="624"/>
        <end position="642"/>
    </location>
</feature>
<dbReference type="InterPro" id="IPR046800">
    <property type="entry name" value="Plexin_RBD"/>
</dbReference>
<dbReference type="Pfam" id="PF24626">
    <property type="entry name" value="SH3_Tf2-1"/>
    <property type="match status" value="1"/>
</dbReference>
<dbReference type="InterPro" id="IPR002909">
    <property type="entry name" value="IPT_dom"/>
</dbReference>
<keyword evidence="7 17" id="KW-0812">Transmembrane</keyword>
<dbReference type="InterPro" id="IPR041362">
    <property type="entry name" value="TIG2_plexin"/>
</dbReference>
<evidence type="ECO:0000256" key="16">
    <source>
        <dbReference type="SAM" id="MobiDB-lite"/>
    </source>
</evidence>
<dbReference type="Pfam" id="PF24479">
    <property type="entry name" value="PSI_PlexinA-B"/>
    <property type="match status" value="1"/>
</dbReference>
<dbReference type="Pfam" id="PF01437">
    <property type="entry name" value="PSI"/>
    <property type="match status" value="1"/>
</dbReference>
<dbReference type="InterPro" id="IPR000477">
    <property type="entry name" value="RT_dom"/>
</dbReference>
<dbReference type="InterPro" id="IPR056924">
    <property type="entry name" value="SH3_Tf2-1"/>
</dbReference>
<dbReference type="SUPFAM" id="SSF56672">
    <property type="entry name" value="DNA/RNA polymerases"/>
    <property type="match status" value="1"/>
</dbReference>
<protein>
    <recommendedName>
        <fullName evidence="5">ribonuclease H</fullName>
        <ecNumber evidence="5">3.1.26.4</ecNumber>
    </recommendedName>
</protein>
<keyword evidence="6" id="KW-1003">Cell membrane</keyword>
<dbReference type="InterPro" id="IPR031148">
    <property type="entry name" value="Plexin"/>
</dbReference>
<evidence type="ECO:0000256" key="17">
    <source>
        <dbReference type="SAM" id="Phobius"/>
    </source>
</evidence>
<dbReference type="Gene3D" id="2.40.50.40">
    <property type="match status" value="1"/>
</dbReference>
<dbReference type="InterPro" id="IPR013783">
    <property type="entry name" value="Ig-like_fold"/>
</dbReference>
<dbReference type="Gene3D" id="2.60.40.10">
    <property type="entry name" value="Immunoglobulins"/>
    <property type="match status" value="3"/>
</dbReference>
<keyword evidence="13" id="KW-0675">Receptor</keyword>
<keyword evidence="14" id="KW-0325">Glycoprotein</keyword>
<dbReference type="Pfam" id="PF17960">
    <property type="entry name" value="TIG_plexin"/>
    <property type="match status" value="1"/>
</dbReference>
<dbReference type="EC" id="3.1.26.4" evidence="5"/>
<dbReference type="InterPro" id="IPR015943">
    <property type="entry name" value="WD40/YVTN_repeat-like_dom_sf"/>
</dbReference>
<keyword evidence="9" id="KW-0677">Repeat</keyword>
<evidence type="ECO:0000313" key="21">
    <source>
        <dbReference type="Proteomes" id="UP001176940"/>
    </source>
</evidence>
<dbReference type="PROSITE" id="PS50013">
    <property type="entry name" value="CHROMO_2"/>
    <property type="match status" value="1"/>
</dbReference>
<dbReference type="PROSITE" id="PS51004">
    <property type="entry name" value="SEMA"/>
    <property type="match status" value="1"/>
</dbReference>
<dbReference type="Pfam" id="PF24317">
    <property type="entry name" value="PSI_Plexin-B"/>
    <property type="match status" value="1"/>
</dbReference>
<dbReference type="SMART" id="SM00423">
    <property type="entry name" value="PSI"/>
    <property type="match status" value="3"/>
</dbReference>
<comment type="similarity">
    <text evidence="3">Belongs to the plexin family.</text>
</comment>
<feature type="domain" description="Sema" evidence="19">
    <location>
        <begin position="1"/>
        <end position="395"/>
    </location>
</feature>
<dbReference type="CDD" id="cd00024">
    <property type="entry name" value="CD_CSD"/>
    <property type="match status" value="1"/>
</dbReference>
<keyword evidence="11 17" id="KW-0472">Membrane</keyword>
<feature type="compositionally biased region" description="Low complexity" evidence="16">
    <location>
        <begin position="669"/>
        <end position="682"/>
    </location>
</feature>
<proteinExistence type="inferred from homology"/>
<comment type="caution">
    <text evidence="15">Lacks conserved residue(s) required for the propagation of feature annotation.</text>
</comment>
<dbReference type="InterPro" id="IPR008936">
    <property type="entry name" value="Rho_GTPase_activation_prot"/>
</dbReference>
<evidence type="ECO:0000256" key="15">
    <source>
        <dbReference type="PROSITE-ProRule" id="PRU00352"/>
    </source>
</evidence>
<feature type="region of interest" description="Disordered" evidence="16">
    <location>
        <begin position="624"/>
        <end position="654"/>
    </location>
</feature>
<evidence type="ECO:0000313" key="20">
    <source>
        <dbReference type="EMBL" id="CAJ0924921.1"/>
    </source>
</evidence>
<dbReference type="EMBL" id="CAUEEQ010003335">
    <property type="protein sequence ID" value="CAJ0924921.1"/>
    <property type="molecule type" value="Genomic_DNA"/>
</dbReference>
<dbReference type="InterPro" id="IPR001627">
    <property type="entry name" value="Semap_dom"/>
</dbReference>
<dbReference type="Proteomes" id="UP001176940">
    <property type="component" value="Unassembled WGS sequence"/>
</dbReference>
<dbReference type="PANTHER" id="PTHR22625">
    <property type="entry name" value="PLEXIN"/>
    <property type="match status" value="1"/>
</dbReference>
<evidence type="ECO:0000256" key="14">
    <source>
        <dbReference type="ARBA" id="ARBA00023180"/>
    </source>
</evidence>
<evidence type="ECO:0000256" key="8">
    <source>
        <dbReference type="ARBA" id="ARBA00022729"/>
    </source>
</evidence>
<dbReference type="Pfam" id="PF01833">
    <property type="entry name" value="TIG"/>
    <property type="match status" value="3"/>
</dbReference>
<evidence type="ECO:0000256" key="10">
    <source>
        <dbReference type="ARBA" id="ARBA00022989"/>
    </source>
</evidence>
<dbReference type="InterPro" id="IPR013548">
    <property type="entry name" value="Plexin_cytoplasmic_RasGAP_dom"/>
</dbReference>
<dbReference type="PANTHER" id="PTHR22625:SF36">
    <property type="entry name" value="PLEXIN-B1"/>
    <property type="match status" value="1"/>
</dbReference>
<keyword evidence="8" id="KW-0732">Signal</keyword>
<dbReference type="SUPFAM" id="SSF48350">
    <property type="entry name" value="GTPase activation domain, GAP"/>
    <property type="match status" value="1"/>
</dbReference>
<evidence type="ECO:0000256" key="1">
    <source>
        <dbReference type="ARBA" id="ARBA00004123"/>
    </source>
</evidence>
<dbReference type="InterPro" id="IPR041019">
    <property type="entry name" value="TIG1_plexin"/>
</dbReference>
<dbReference type="Pfam" id="PF00078">
    <property type="entry name" value="RVT_1"/>
    <property type="match status" value="1"/>
</dbReference>
<dbReference type="Gene3D" id="3.10.10.10">
    <property type="entry name" value="HIV Type 1 Reverse Transcriptase, subunit A, domain 1"/>
    <property type="match status" value="1"/>
</dbReference>
<dbReference type="CDD" id="cd12793">
    <property type="entry name" value="RasGAP_plexin_B1"/>
    <property type="match status" value="1"/>
</dbReference>
<evidence type="ECO:0000256" key="12">
    <source>
        <dbReference type="ARBA" id="ARBA00023157"/>
    </source>
</evidence>
<dbReference type="Gene3D" id="3.30.70.270">
    <property type="match status" value="1"/>
</dbReference>
<evidence type="ECO:0000256" key="6">
    <source>
        <dbReference type="ARBA" id="ARBA00022475"/>
    </source>
</evidence>
<keyword evidence="12" id="KW-1015">Disulfide bond</keyword>
<comment type="similarity">
    <text evidence="4">Belongs to the beta type-B retroviral polymerase family. HERV class-II K(HML-2) pol subfamily.</text>
</comment>
<dbReference type="InterPro" id="IPR036352">
    <property type="entry name" value="Semap_dom_sf"/>
</dbReference>
<evidence type="ECO:0000256" key="3">
    <source>
        <dbReference type="ARBA" id="ARBA00010297"/>
    </source>
</evidence>
<keyword evidence="21" id="KW-1185">Reference proteome</keyword>
<evidence type="ECO:0000256" key="5">
    <source>
        <dbReference type="ARBA" id="ARBA00012180"/>
    </source>
</evidence>
<sequence length="2481" mass="278540">MYRTQAITTSFCWWCRAKKSWSVCGSVFQGICEKRLLGSVNQVLFRPERPVDSQYVAANDPNVTTVGLVGLSKDGTPLLFVGRGYTSKGVGGIPPITTRNLNGGSESHSVFSYEETAKLAVVGRLSEYNHHFVKVFTHRSNVYFLFYRRDLKSPSREYKTYISRICPDDSHYYSYVELPLSCQIKDGSRSYNLLQAAYVAQPGEKMARGALNTSGDVLFAVFSPWHAASGKVGEESGLCLYPMDLIDRLINQTRDICYTRDGKDDGREVAYIEYDVKSNCVQLPSDTLDAYPCGSDHTPSPMASWDPLEAAPVYESPDTRLTSIAVNVEEEHTIAFIGDHKGQLNKVYLGGNNDARHYASVPTQSNTAVSADLLFDQNEKHLYIMTQSTDWRIANVVPIFKKGSKSEPGNYRPVTKLPLSECSQHTDCTSCLTAGDPYCGWCVLHGKCSRRYECLRSGEKNQWLWAHDDDQRCLTVQSLSPANISKEEKRNIFLSIPDLPSLYQEESYSASLRTSRAERSGRSLASCVRLQIPAKPRSSKQEQVNHVRVRLQLQFGAVTITTVDFIFYDCTAVAQLYKSAPCRGCVSSEWGCNWCIHQHVCTHKATCEDGTIIFNKLSCSRDHDHHHHHNSGHHNTYCHRKTTPTTPTPVPTTVPTTFIATTTVTTTDVVTTPEPDPTTIEPTTEEPTPEITTRPPTEEPTSLPTTMPTTVPIDIVTIPFVSDGTTLEVTSDFDITEEVWTTESPTTPQDTTVPPLVQAPTTVDTENEMTWVITTLLSPPEEFTSAAPPIPTTNHILSVPSLPDFPDDLETEFPSSEEPPTIVMEDRSEESLDHTKADDWVDSTNMENDTSSFSASTILSGDGDVEGTSPHFPAIIEPDLDYQFDDPGFLELNKEELFWGPEACPCVHSIQSPSLLPVNVERKITLVGRNFHHYQDFQWDYDCVLILEGRTLITDAYVERDAADAASYYITCQLHQYSYSAPQPEFNTLVYVQREPDLQVDSYEDLHVTLYNCSVGHADCSRCQTADPKYNCVWCGGEHPSCMYQESCMEEVEGTCPAPLIHSIEPLSGPVDGGMRITITGSNLGQKLEDIVDRVSVANIPCKVDVRKYEISSSIVCVAGKSWSVRAGHVLVEVPGGLHGVSTQVFTYQNPVLFSFFPSRGPKSGGTRLAVTGSKLLTGRPSDTRVFVGDIPCYISSEIQENHLQCLTGSSNATSDLRVTVWYGEQIFSFPDAFFSYTADPNITSASPAKSFFSGGRVILVYGQNLDVVQAPKIRVTVSPMERRRRRSLGRKRRIVPETECPEGSLCTVQQFEELCQVNSSFLLLCKTPAINPLHWNARVDVEFILDNLHFNFTVINSAPFIYVPDPVLRHLNAEDPAKPYRHKPGSVISVEGENLDLAITKEEMIAMIGDGVCTVKTLTSNHLYCEPPEKQPTPRYPSKREGVDSLPEFTVQIGGVDLVLGKVQYDTESQLTFPLEAQISLGVGASFVALIVLIIVLIYRRKSKQALRDYKKVQIQLENLETSVRDRCKKEFTGASWFTKIDLRGAYNLVRIKQGDEWKTAFNTPEGHFEYLVIPFGLSNAPSVFQSFMHDIFREYLDKFLIVYLDDILVFSDDWESHVKQVEVDASEIGAGAVLSQRSSDGSVMKPCAFFSRKFSPAERNYDVGQVESSDCPGVDTVVDRLQQIWTHVVDNLTLSQEKAQRFANRRRCVGPRLRVGDLVWLSSRYVPMKVSSPKFKPRFIGPYKISEVINPVSFRLALPASFAIHNVFHRSLLRRYVAPVVPSVDPPALMLVEGELEYVVEKILDSRISRRKLQYLVKWKGYGQEDNSWVFASDVHAADLVRAFHLAHPGRPGGSGFCADRKVNLSYPRSVQQCRRSAEHSAGGQTAVDLMTEMMDLTSDLVGTGIPFLDYKSYAERIFFPGHRESPLHRDLDVPEGRRQTVEQGLVQLSNLLNSKLFLTKFIHTLESQRTFSARDRAYVASLLTVSLHGKLEYFTDILKTLLNDLIEQYVAKNPKLMLRRTESVVEKLLTNWMSICLYSFVRDSAGEPLYMLFRGIKHQVDKGPVDCVTGKAKYTLNDNRLLRDDVEYKTLTLNAITQPTTGSAVEDEGQGVPVKLLDCDTITQVKEKILDQVYKGTPCCLRPCPESLDLEWRSGLAGHLILSDEDLTSVVQGSWKRINTLQHYKVPDAATVALVPRLSKHIHPENHDYIPGEKTPMLEDADEGGIKLWHLVKPTEEPELPKHRRGSLRDRERAKAIPEIYLTRLLSMKGTLQKFVDDLFQVILSTSRPVPLAVKYFFDLLDDQATHYGINDPETIHIWKTNSLPLRFWINIIKNPQFVFDVQTSDNVDAVLSVIAQTFMDSCTLADHKLGRDSPINKLLYARDIPRYKQMVERYYADIRQTISASDQEMNSALAELSRNYSGELNSLVALHELYKYINKYYDQIITALEEDSTAQKMQLGYRLQQIAAAVENKVTDL</sequence>
<comment type="caution">
    <text evidence="20">The sequence shown here is derived from an EMBL/GenBank/DDBJ whole genome shotgun (WGS) entry which is preliminary data.</text>
</comment>
<evidence type="ECO:0000259" key="18">
    <source>
        <dbReference type="PROSITE" id="PS50013"/>
    </source>
</evidence>
<feature type="transmembrane region" description="Helical" evidence="17">
    <location>
        <begin position="1480"/>
        <end position="1500"/>
    </location>
</feature>
<dbReference type="Pfam" id="PF18020">
    <property type="entry name" value="TIG_2"/>
    <property type="match status" value="1"/>
</dbReference>
<keyword evidence="10 17" id="KW-1133">Transmembrane helix</keyword>
<dbReference type="InterPro" id="IPR014756">
    <property type="entry name" value="Ig_E-set"/>
</dbReference>
<dbReference type="SUPFAM" id="SSF81296">
    <property type="entry name" value="E set domains"/>
    <property type="match status" value="3"/>
</dbReference>
<dbReference type="SUPFAM" id="SSF54160">
    <property type="entry name" value="Chromo domain-like"/>
    <property type="match status" value="1"/>
</dbReference>
<gene>
    <name evidence="20" type="ORF">RIMI_LOCUS2386683</name>
</gene>
<dbReference type="InterPro" id="IPR057533">
    <property type="entry name" value="PSI_Plexin-B"/>
</dbReference>
<dbReference type="InterPro" id="IPR016197">
    <property type="entry name" value="Chromo-like_dom_sf"/>
</dbReference>
<dbReference type="SMART" id="SM00429">
    <property type="entry name" value="IPT"/>
    <property type="match status" value="3"/>
</dbReference>
<dbReference type="SUPFAM" id="SSF101912">
    <property type="entry name" value="Sema domain"/>
    <property type="match status" value="1"/>
</dbReference>
<dbReference type="CDD" id="cd01647">
    <property type="entry name" value="RT_LTR"/>
    <property type="match status" value="1"/>
</dbReference>
<feature type="domain" description="Chromo" evidence="18">
    <location>
        <begin position="1800"/>
        <end position="1847"/>
    </location>
</feature>
<dbReference type="InterPro" id="IPR002165">
    <property type="entry name" value="Plexin_repeat"/>
</dbReference>
<reference evidence="20" key="1">
    <citation type="submission" date="2023-07" db="EMBL/GenBank/DDBJ databases">
        <authorList>
            <person name="Stuckert A."/>
        </authorList>
    </citation>
    <scope>NUCLEOTIDE SEQUENCE</scope>
</reference>
<dbReference type="InterPro" id="IPR043128">
    <property type="entry name" value="Rev_trsase/Diguanyl_cyclase"/>
</dbReference>
<dbReference type="Gene3D" id="2.130.10.10">
    <property type="entry name" value="YVTN repeat-like/Quinoprotein amine dehydrogenase"/>
    <property type="match status" value="1"/>
</dbReference>
<dbReference type="InterPro" id="IPR043502">
    <property type="entry name" value="DNA/RNA_pol_sf"/>
</dbReference>
<evidence type="ECO:0000256" key="9">
    <source>
        <dbReference type="ARBA" id="ARBA00022737"/>
    </source>
</evidence>
<dbReference type="InterPro" id="IPR016201">
    <property type="entry name" value="PSI"/>
</dbReference>
<evidence type="ECO:0000256" key="7">
    <source>
        <dbReference type="ARBA" id="ARBA00022692"/>
    </source>
</evidence>
<dbReference type="SUPFAM" id="SSF103575">
    <property type="entry name" value="Plexin repeat"/>
    <property type="match status" value="1"/>
</dbReference>
<dbReference type="Gene3D" id="1.10.506.10">
    <property type="entry name" value="GTPase Activation - p120gap, domain 1"/>
    <property type="match status" value="2"/>
</dbReference>
<organism evidence="20 21">
    <name type="scientific">Ranitomeya imitator</name>
    <name type="common">mimic poison frog</name>
    <dbReference type="NCBI Taxonomy" id="111125"/>
    <lineage>
        <taxon>Eukaryota</taxon>
        <taxon>Metazoa</taxon>
        <taxon>Chordata</taxon>
        <taxon>Craniata</taxon>
        <taxon>Vertebrata</taxon>
        <taxon>Euteleostomi</taxon>
        <taxon>Amphibia</taxon>
        <taxon>Batrachia</taxon>
        <taxon>Anura</taxon>
        <taxon>Neobatrachia</taxon>
        <taxon>Hyloidea</taxon>
        <taxon>Dendrobatidae</taxon>
        <taxon>Dendrobatinae</taxon>
        <taxon>Ranitomeya</taxon>
    </lineage>
</organism>
<evidence type="ECO:0000259" key="19">
    <source>
        <dbReference type="PROSITE" id="PS51004"/>
    </source>
</evidence>
<dbReference type="SMART" id="SM00298">
    <property type="entry name" value="CHROMO"/>
    <property type="match status" value="1"/>
</dbReference>
<dbReference type="SMART" id="SM00630">
    <property type="entry name" value="Sema"/>
    <property type="match status" value="1"/>
</dbReference>